<keyword evidence="3" id="KW-1185">Reference proteome</keyword>
<feature type="domain" description="HMA" evidence="1">
    <location>
        <begin position="1"/>
        <end position="65"/>
    </location>
</feature>
<protein>
    <submittedName>
        <fullName evidence="2">Heavy-metal-associated domain-containing protein</fullName>
    </submittedName>
</protein>
<dbReference type="InterPro" id="IPR006121">
    <property type="entry name" value="HMA_dom"/>
</dbReference>
<dbReference type="Proteomes" id="UP000476338">
    <property type="component" value="Unassembled WGS sequence"/>
</dbReference>
<evidence type="ECO:0000313" key="3">
    <source>
        <dbReference type="Proteomes" id="UP000476338"/>
    </source>
</evidence>
<gene>
    <name evidence="2" type="ORF">F1B92_03505</name>
</gene>
<dbReference type="InterPro" id="IPR036163">
    <property type="entry name" value="HMA_dom_sf"/>
</dbReference>
<evidence type="ECO:0000259" key="1">
    <source>
        <dbReference type="PROSITE" id="PS50846"/>
    </source>
</evidence>
<dbReference type="CDD" id="cd00371">
    <property type="entry name" value="HMA"/>
    <property type="match status" value="1"/>
</dbReference>
<name>A0A6L5WJ25_9BACT</name>
<reference evidence="2 3" key="2">
    <citation type="submission" date="2020-03" db="EMBL/GenBank/DDBJ databases">
        <title>Campylobacter portucalensis sp. nov., a new species of Campylobacter isolated from the reproductive tract of bulls.</title>
        <authorList>
            <person name="Silva M.F."/>
            <person name="Pereira G."/>
            <person name="Carneiro C."/>
            <person name="Hemphill A."/>
            <person name="Mateus L."/>
            <person name="Lopes-Da-Costa L."/>
            <person name="Silva E."/>
        </authorList>
    </citation>
    <scope>NUCLEOTIDE SEQUENCE [LARGE SCALE GENOMIC DNA]</scope>
    <source>
        <strain evidence="2 3">FMV-PI01</strain>
    </source>
</reference>
<reference evidence="2 3" key="1">
    <citation type="submission" date="2019-09" db="EMBL/GenBank/DDBJ databases">
        <authorList>
            <person name="Silva M."/>
            <person name="Pereira G."/>
            <person name="Lopes-Da-Costa L."/>
            <person name="Silva E."/>
        </authorList>
    </citation>
    <scope>NUCLEOTIDE SEQUENCE [LARGE SCALE GENOMIC DNA]</scope>
    <source>
        <strain evidence="2 3">FMV-PI01</strain>
    </source>
</reference>
<comment type="caution">
    <text evidence="2">The sequence shown here is derived from an EMBL/GenBank/DDBJ whole genome shotgun (WGS) entry which is preliminary data.</text>
</comment>
<dbReference type="SUPFAM" id="SSF55008">
    <property type="entry name" value="HMA, heavy metal-associated domain"/>
    <property type="match status" value="1"/>
</dbReference>
<dbReference type="PROSITE" id="PS50846">
    <property type="entry name" value="HMA_2"/>
    <property type="match status" value="1"/>
</dbReference>
<dbReference type="EMBL" id="VWSJ01000008">
    <property type="protein sequence ID" value="MSN96267.1"/>
    <property type="molecule type" value="Genomic_DNA"/>
</dbReference>
<dbReference type="Gene3D" id="3.30.70.100">
    <property type="match status" value="1"/>
</dbReference>
<evidence type="ECO:0000313" key="2">
    <source>
        <dbReference type="EMBL" id="MSN96267.1"/>
    </source>
</evidence>
<sequence length="72" mass="8218">MKKRYILKNLGCANCAAKMEDKISKIDGVSEVSINFFTTKMSIEFDETKESQILKKAQAIITKIEPYTKIEI</sequence>
<dbReference type="Pfam" id="PF00403">
    <property type="entry name" value="HMA"/>
    <property type="match status" value="1"/>
</dbReference>
<organism evidence="2 3">
    <name type="scientific">Campylobacter portucalensis</name>
    <dbReference type="NCBI Taxonomy" id="2608384"/>
    <lineage>
        <taxon>Bacteria</taxon>
        <taxon>Pseudomonadati</taxon>
        <taxon>Campylobacterota</taxon>
        <taxon>Epsilonproteobacteria</taxon>
        <taxon>Campylobacterales</taxon>
        <taxon>Campylobacteraceae</taxon>
        <taxon>Campylobacter</taxon>
    </lineage>
</organism>
<proteinExistence type="predicted"/>
<accession>A0A6L5WJ25</accession>
<dbReference type="GO" id="GO:0046872">
    <property type="term" value="F:metal ion binding"/>
    <property type="evidence" value="ECO:0007669"/>
    <property type="project" value="InterPro"/>
</dbReference>
<dbReference type="AlphaFoldDB" id="A0A6L5WJ25"/>